<gene>
    <name evidence="1" type="ORF">ERS013200_01428</name>
</gene>
<reference evidence="1 2" key="1">
    <citation type="submission" date="2015-07" db="EMBL/GenBank/DDBJ databases">
        <authorList>
            <consortium name="Pathogen Informatics"/>
        </authorList>
    </citation>
    <scope>NUCLEOTIDE SEQUENCE [LARGE SCALE GENOMIC DNA]</scope>
    <source>
        <strain evidence="1 2">A316</strain>
    </source>
</reference>
<organism evidence="1 2">
    <name type="scientific">Vibrio cholerae</name>
    <dbReference type="NCBI Taxonomy" id="666"/>
    <lineage>
        <taxon>Bacteria</taxon>
        <taxon>Pseudomonadati</taxon>
        <taxon>Pseudomonadota</taxon>
        <taxon>Gammaproteobacteria</taxon>
        <taxon>Vibrionales</taxon>
        <taxon>Vibrionaceae</taxon>
        <taxon>Vibrio</taxon>
    </lineage>
</organism>
<sequence>MIIDEIALDLISSASIMFLRIAAIPLEILPEFSATLIIKTSLSGISPVKASVSDELLFILSLINSMDLIKFLS</sequence>
<dbReference type="Proteomes" id="UP000041770">
    <property type="component" value="Unassembled WGS sequence"/>
</dbReference>
<proteinExistence type="predicted"/>
<evidence type="ECO:0000313" key="2">
    <source>
        <dbReference type="Proteomes" id="UP000041770"/>
    </source>
</evidence>
<name>A0A656AIH3_VIBCL</name>
<evidence type="ECO:0000313" key="1">
    <source>
        <dbReference type="EMBL" id="CSC44889.1"/>
    </source>
</evidence>
<dbReference type="AlphaFoldDB" id="A0A656AIH3"/>
<accession>A0A656AIH3</accession>
<protein>
    <submittedName>
        <fullName evidence="1">Uncharacterized protein</fullName>
    </submittedName>
</protein>
<dbReference type="EMBL" id="CWQY01000007">
    <property type="protein sequence ID" value="CSC44889.1"/>
    <property type="molecule type" value="Genomic_DNA"/>
</dbReference>